<organism evidence="2 3">
    <name type="scientific">Caballeronia catudaia</name>
    <dbReference type="NCBI Taxonomy" id="1777136"/>
    <lineage>
        <taxon>Bacteria</taxon>
        <taxon>Pseudomonadati</taxon>
        <taxon>Pseudomonadota</taxon>
        <taxon>Betaproteobacteria</taxon>
        <taxon>Burkholderiales</taxon>
        <taxon>Burkholderiaceae</taxon>
        <taxon>Caballeronia</taxon>
    </lineage>
</organism>
<feature type="chain" id="PRO_5007619757" description="Lipoprotein" evidence="1">
    <location>
        <begin position="21"/>
        <end position="58"/>
    </location>
</feature>
<proteinExistence type="predicted"/>
<gene>
    <name evidence="2" type="ORF">AWB75_01229</name>
</gene>
<sequence>MNAHISLALLALVSPACALAFVARIASIDARMPRFAHCVAQRRASNPRRHLPSFRASP</sequence>
<keyword evidence="1" id="KW-0732">Signal</keyword>
<name>A0A157ZUM1_9BURK</name>
<keyword evidence="3" id="KW-1185">Reference proteome</keyword>
<dbReference type="EMBL" id="FCOF02000004">
    <property type="protein sequence ID" value="SAK49205.1"/>
    <property type="molecule type" value="Genomic_DNA"/>
</dbReference>
<reference evidence="2" key="1">
    <citation type="submission" date="2016-01" db="EMBL/GenBank/DDBJ databases">
        <authorList>
            <person name="Peeters C."/>
        </authorList>
    </citation>
    <scope>NUCLEOTIDE SEQUENCE [LARGE SCALE GENOMIC DNA]</scope>
    <source>
        <strain evidence="2">LMG 29318</strain>
    </source>
</reference>
<evidence type="ECO:0000313" key="3">
    <source>
        <dbReference type="Proteomes" id="UP000054870"/>
    </source>
</evidence>
<dbReference type="Proteomes" id="UP000054870">
    <property type="component" value="Unassembled WGS sequence"/>
</dbReference>
<accession>A0A157ZUM1</accession>
<comment type="caution">
    <text evidence="2">The sequence shown here is derived from an EMBL/GenBank/DDBJ whole genome shotgun (WGS) entry which is preliminary data.</text>
</comment>
<dbReference type="RefSeq" id="WP_159462769.1">
    <property type="nucleotide sequence ID" value="NZ_FCOF02000004.1"/>
</dbReference>
<feature type="signal peptide" evidence="1">
    <location>
        <begin position="1"/>
        <end position="20"/>
    </location>
</feature>
<evidence type="ECO:0000313" key="2">
    <source>
        <dbReference type="EMBL" id="SAK49205.1"/>
    </source>
</evidence>
<dbReference type="OrthoDB" id="9135398at2"/>
<evidence type="ECO:0008006" key="4">
    <source>
        <dbReference type="Google" id="ProtNLM"/>
    </source>
</evidence>
<evidence type="ECO:0000256" key="1">
    <source>
        <dbReference type="SAM" id="SignalP"/>
    </source>
</evidence>
<protein>
    <recommendedName>
        <fullName evidence="4">Lipoprotein</fullName>
    </recommendedName>
</protein>
<dbReference type="AlphaFoldDB" id="A0A157ZUM1"/>